<dbReference type="Gramene" id="TuG1812G0300002226.01.T04">
    <property type="protein sequence ID" value="TuG1812G0300002226.01.T04"/>
    <property type="gene ID" value="TuG1812G0300002226.01"/>
</dbReference>
<dbReference type="AlphaFoldDB" id="A0A8R7PRZ7"/>
<sequence>MAKAFYAVGFWIRETGQALDRLGCRLQGNYFFHEQNSRSWLLRFYMMSTKILEVLELSMMVSSDELMLTKMLEDNLIAPVLLSSPWTILLHLLFEPPLAAMSQNAGWPWTVVVSDVSRWSSLSVAQQTPRHAVQS</sequence>
<reference evidence="1" key="3">
    <citation type="submission" date="2022-06" db="UniProtKB">
        <authorList>
            <consortium name="EnsemblPlants"/>
        </authorList>
    </citation>
    <scope>IDENTIFICATION</scope>
</reference>
<accession>A0A8R7PRZ7</accession>
<dbReference type="Proteomes" id="UP000015106">
    <property type="component" value="Chromosome 3"/>
</dbReference>
<reference evidence="1" key="2">
    <citation type="submission" date="2018-03" db="EMBL/GenBank/DDBJ databases">
        <title>The Triticum urartu genome reveals the dynamic nature of wheat genome evolution.</title>
        <authorList>
            <person name="Ling H."/>
            <person name="Ma B."/>
            <person name="Shi X."/>
            <person name="Liu H."/>
            <person name="Dong L."/>
            <person name="Sun H."/>
            <person name="Cao Y."/>
            <person name="Gao Q."/>
            <person name="Zheng S."/>
            <person name="Li Y."/>
            <person name="Yu Y."/>
            <person name="Du H."/>
            <person name="Qi M."/>
            <person name="Li Y."/>
            <person name="Yu H."/>
            <person name="Cui Y."/>
            <person name="Wang N."/>
            <person name="Chen C."/>
            <person name="Wu H."/>
            <person name="Zhao Y."/>
            <person name="Zhang J."/>
            <person name="Li Y."/>
            <person name="Zhou W."/>
            <person name="Zhang B."/>
            <person name="Hu W."/>
            <person name="Eijk M."/>
            <person name="Tang J."/>
            <person name="Witsenboer H."/>
            <person name="Zhao S."/>
            <person name="Li Z."/>
            <person name="Zhang A."/>
            <person name="Wang D."/>
            <person name="Liang C."/>
        </authorList>
    </citation>
    <scope>NUCLEOTIDE SEQUENCE [LARGE SCALE GENOMIC DNA]</scope>
    <source>
        <strain evidence="1">cv. G1812</strain>
    </source>
</reference>
<protein>
    <submittedName>
        <fullName evidence="1">Uncharacterized protein</fullName>
    </submittedName>
</protein>
<name>A0A8R7PRZ7_TRIUA</name>
<proteinExistence type="predicted"/>
<dbReference type="EnsemblPlants" id="TuG1812G0300002226.01.T04">
    <property type="protein sequence ID" value="TuG1812G0300002226.01.T04"/>
    <property type="gene ID" value="TuG1812G0300002226.01"/>
</dbReference>
<keyword evidence="2" id="KW-1185">Reference proteome</keyword>
<evidence type="ECO:0000313" key="1">
    <source>
        <dbReference type="EnsemblPlants" id="TuG1812G0300002226.01.T04"/>
    </source>
</evidence>
<evidence type="ECO:0000313" key="2">
    <source>
        <dbReference type="Proteomes" id="UP000015106"/>
    </source>
</evidence>
<reference evidence="2" key="1">
    <citation type="journal article" date="2013" name="Nature">
        <title>Draft genome of the wheat A-genome progenitor Triticum urartu.</title>
        <authorList>
            <person name="Ling H.Q."/>
            <person name="Zhao S."/>
            <person name="Liu D."/>
            <person name="Wang J."/>
            <person name="Sun H."/>
            <person name="Zhang C."/>
            <person name="Fan H."/>
            <person name="Li D."/>
            <person name="Dong L."/>
            <person name="Tao Y."/>
            <person name="Gao C."/>
            <person name="Wu H."/>
            <person name="Li Y."/>
            <person name="Cui Y."/>
            <person name="Guo X."/>
            <person name="Zheng S."/>
            <person name="Wang B."/>
            <person name="Yu K."/>
            <person name="Liang Q."/>
            <person name="Yang W."/>
            <person name="Lou X."/>
            <person name="Chen J."/>
            <person name="Feng M."/>
            <person name="Jian J."/>
            <person name="Zhang X."/>
            <person name="Luo G."/>
            <person name="Jiang Y."/>
            <person name="Liu J."/>
            <person name="Wang Z."/>
            <person name="Sha Y."/>
            <person name="Zhang B."/>
            <person name="Wu H."/>
            <person name="Tang D."/>
            <person name="Shen Q."/>
            <person name="Xue P."/>
            <person name="Zou S."/>
            <person name="Wang X."/>
            <person name="Liu X."/>
            <person name="Wang F."/>
            <person name="Yang Y."/>
            <person name="An X."/>
            <person name="Dong Z."/>
            <person name="Zhang K."/>
            <person name="Zhang X."/>
            <person name="Luo M.C."/>
            <person name="Dvorak J."/>
            <person name="Tong Y."/>
            <person name="Wang J."/>
            <person name="Yang H."/>
            <person name="Li Z."/>
            <person name="Wang D."/>
            <person name="Zhang A."/>
            <person name="Wang J."/>
        </authorList>
    </citation>
    <scope>NUCLEOTIDE SEQUENCE</scope>
    <source>
        <strain evidence="2">cv. G1812</strain>
    </source>
</reference>
<organism evidence="1 2">
    <name type="scientific">Triticum urartu</name>
    <name type="common">Red wild einkorn</name>
    <name type="synonym">Crithodium urartu</name>
    <dbReference type="NCBI Taxonomy" id="4572"/>
    <lineage>
        <taxon>Eukaryota</taxon>
        <taxon>Viridiplantae</taxon>
        <taxon>Streptophyta</taxon>
        <taxon>Embryophyta</taxon>
        <taxon>Tracheophyta</taxon>
        <taxon>Spermatophyta</taxon>
        <taxon>Magnoliopsida</taxon>
        <taxon>Liliopsida</taxon>
        <taxon>Poales</taxon>
        <taxon>Poaceae</taxon>
        <taxon>BOP clade</taxon>
        <taxon>Pooideae</taxon>
        <taxon>Triticodae</taxon>
        <taxon>Triticeae</taxon>
        <taxon>Triticinae</taxon>
        <taxon>Triticum</taxon>
    </lineage>
</organism>